<dbReference type="RefSeq" id="WP_089514827.1">
    <property type="nucleotide sequence ID" value="NZ_NJGG01000001.1"/>
</dbReference>
<evidence type="ECO:0000256" key="2">
    <source>
        <dbReference type="ARBA" id="ARBA00007165"/>
    </source>
</evidence>
<protein>
    <recommendedName>
        <fullName evidence="6">SURF1-like protein</fullName>
    </recommendedName>
</protein>
<evidence type="ECO:0000313" key="8">
    <source>
        <dbReference type="Proteomes" id="UP000215188"/>
    </source>
</evidence>
<dbReference type="PANTHER" id="PTHR23427">
    <property type="entry name" value="SURFEIT LOCUS PROTEIN"/>
    <property type="match status" value="1"/>
</dbReference>
<evidence type="ECO:0000256" key="6">
    <source>
        <dbReference type="RuleBase" id="RU363076"/>
    </source>
</evidence>
<evidence type="ECO:0000313" key="7">
    <source>
        <dbReference type="EMBL" id="OXL15790.1"/>
    </source>
</evidence>
<dbReference type="InterPro" id="IPR002994">
    <property type="entry name" value="Surf1/Shy1"/>
</dbReference>
<proteinExistence type="inferred from homology"/>
<keyword evidence="3 6" id="KW-0812">Transmembrane</keyword>
<gene>
    <name evidence="7" type="ORF">AOC33_01435</name>
</gene>
<dbReference type="PROSITE" id="PS50895">
    <property type="entry name" value="SURF1"/>
    <property type="match status" value="1"/>
</dbReference>
<dbReference type="AlphaFoldDB" id="A0A229FVX2"/>
<name>A0A229FVX2_9BURK</name>
<organism evidence="7 8">
    <name type="scientific">Polynucleobacter cosmopolitanus</name>
    <dbReference type="NCBI Taxonomy" id="351345"/>
    <lineage>
        <taxon>Bacteria</taxon>
        <taxon>Pseudomonadati</taxon>
        <taxon>Pseudomonadota</taxon>
        <taxon>Betaproteobacteria</taxon>
        <taxon>Burkholderiales</taxon>
        <taxon>Burkholderiaceae</taxon>
        <taxon>Polynucleobacter</taxon>
    </lineage>
</organism>
<evidence type="ECO:0000256" key="3">
    <source>
        <dbReference type="ARBA" id="ARBA00022692"/>
    </source>
</evidence>
<dbReference type="PANTHER" id="PTHR23427:SF2">
    <property type="entry name" value="SURFEIT LOCUS PROTEIN 1"/>
    <property type="match status" value="1"/>
</dbReference>
<comment type="similarity">
    <text evidence="2 6">Belongs to the SURF1 family.</text>
</comment>
<evidence type="ECO:0000256" key="5">
    <source>
        <dbReference type="ARBA" id="ARBA00023136"/>
    </source>
</evidence>
<keyword evidence="8" id="KW-1185">Reference proteome</keyword>
<dbReference type="CDD" id="cd06662">
    <property type="entry name" value="SURF1"/>
    <property type="match status" value="1"/>
</dbReference>
<keyword evidence="5 6" id="KW-0472">Membrane</keyword>
<feature type="transmembrane region" description="Helical" evidence="6">
    <location>
        <begin position="223"/>
        <end position="244"/>
    </location>
</feature>
<dbReference type="Pfam" id="PF02104">
    <property type="entry name" value="SURF1"/>
    <property type="match status" value="1"/>
</dbReference>
<accession>A0A229FVX2</accession>
<sequence length="250" mass="28330">MLRRLVLSRPIATAATMIVCSLGLSLGFWQLDRMQQKLTLAADIAKKEESRPLLANDKDWQLSEVKHHRMIARGVYLADQSVWLENRPHPQGRDPKTGISTGFLVMTPLKLDGSQKIVWVNRGWAPRDGMNREVLPKISTPSGAVQIEGLAFEYPSRVMSMGTQGSSAESQKIQQNLDIQKQSKYLGFDYLPFVLREVAEANNDGLQRDWPSMTTGVEKHQGYAFQWFALTVFALLFWLITGILRKKIDE</sequence>
<evidence type="ECO:0000256" key="4">
    <source>
        <dbReference type="ARBA" id="ARBA00022989"/>
    </source>
</evidence>
<dbReference type="OrthoDB" id="9789940at2"/>
<comment type="caution">
    <text evidence="7">The sequence shown here is derived from an EMBL/GenBank/DDBJ whole genome shotgun (WGS) entry which is preliminary data.</text>
</comment>
<evidence type="ECO:0000256" key="1">
    <source>
        <dbReference type="ARBA" id="ARBA00004370"/>
    </source>
</evidence>
<dbReference type="GO" id="GO:0005886">
    <property type="term" value="C:plasma membrane"/>
    <property type="evidence" value="ECO:0007669"/>
    <property type="project" value="UniProtKB-SubCell"/>
</dbReference>
<comment type="caution">
    <text evidence="6">Lacks conserved residue(s) required for the propagation of feature annotation.</text>
</comment>
<dbReference type="InterPro" id="IPR045214">
    <property type="entry name" value="Surf1/Surf4"/>
</dbReference>
<dbReference type="EMBL" id="NJGG01000001">
    <property type="protein sequence ID" value="OXL15790.1"/>
    <property type="molecule type" value="Genomic_DNA"/>
</dbReference>
<dbReference type="Proteomes" id="UP000215188">
    <property type="component" value="Unassembled WGS sequence"/>
</dbReference>
<comment type="subcellular location">
    <subcellularLocation>
        <location evidence="6">Cell membrane</location>
        <topology evidence="6">Multi-pass membrane protein</topology>
    </subcellularLocation>
    <subcellularLocation>
        <location evidence="1">Membrane</location>
    </subcellularLocation>
</comment>
<keyword evidence="6" id="KW-1003">Cell membrane</keyword>
<keyword evidence="4 6" id="KW-1133">Transmembrane helix</keyword>
<reference evidence="7 8" key="1">
    <citation type="submission" date="2017-06" db="EMBL/GenBank/DDBJ databases">
        <title>Reclassification of a Polynucleobacter cosmopolitanus strain isolated from tropical Lake Victoria as Polynucleobacter victoriensis comb. nov.</title>
        <authorList>
            <person name="Hahn M.W."/>
        </authorList>
    </citation>
    <scope>NUCLEOTIDE SEQUENCE [LARGE SCALE GENOMIC DNA]</scope>
    <source>
        <strain evidence="7 8">MWH-MoIso2</strain>
    </source>
</reference>